<dbReference type="EC" id="5.6.2.3" evidence="16 17"/>
<comment type="similarity">
    <text evidence="1 17">Belongs to the helicase family. DnaB subfamily.</text>
</comment>
<dbReference type="NCBIfam" id="TIGR01443">
    <property type="entry name" value="intein_Cterm"/>
    <property type="match status" value="1"/>
</dbReference>
<evidence type="ECO:0000256" key="16">
    <source>
        <dbReference type="NCBIfam" id="TIGR00665"/>
    </source>
</evidence>
<evidence type="ECO:0000256" key="9">
    <source>
        <dbReference type="ARBA" id="ARBA00022840"/>
    </source>
</evidence>
<dbReference type="InterPro" id="IPR027417">
    <property type="entry name" value="P-loop_NTPase"/>
</dbReference>
<evidence type="ECO:0000256" key="2">
    <source>
        <dbReference type="ARBA" id="ARBA00022515"/>
    </source>
</evidence>
<dbReference type="InterPro" id="IPR004042">
    <property type="entry name" value="Intein_endonuc_central"/>
</dbReference>
<dbReference type="RefSeq" id="WP_284351730.1">
    <property type="nucleotide sequence ID" value="NZ_BRXS01000006.1"/>
</dbReference>
<dbReference type="InterPro" id="IPR007694">
    <property type="entry name" value="DNA_helicase_DnaB-like_C"/>
</dbReference>
<dbReference type="InterPro" id="IPR036844">
    <property type="entry name" value="Hint_dom_sf"/>
</dbReference>
<evidence type="ECO:0000256" key="15">
    <source>
        <dbReference type="ARBA" id="ARBA00048954"/>
    </source>
</evidence>
<keyword evidence="10" id="KW-0651">Protein splicing</keyword>
<dbReference type="Proteomes" id="UP001161325">
    <property type="component" value="Unassembled WGS sequence"/>
</dbReference>
<evidence type="ECO:0000256" key="11">
    <source>
        <dbReference type="ARBA" id="ARBA00023125"/>
    </source>
</evidence>
<keyword evidence="5 17" id="KW-0547">Nucleotide-binding</keyword>
<keyword evidence="22" id="KW-1185">Reference proteome</keyword>
<keyword evidence="3 17" id="KW-0235">DNA replication</keyword>
<keyword evidence="9 17" id="KW-0067">ATP-binding</keyword>
<accession>A0AA37QBK5</accession>
<name>A0AA37QBK5_9BACT</name>
<evidence type="ECO:0000259" key="19">
    <source>
        <dbReference type="PROSITE" id="PS50819"/>
    </source>
</evidence>
<dbReference type="InterPro" id="IPR007692">
    <property type="entry name" value="DNA_helicase_DnaB"/>
</dbReference>
<organism evidence="21 22">
    <name type="scientific">Roseisolibacter agri</name>
    <dbReference type="NCBI Taxonomy" id="2014610"/>
    <lineage>
        <taxon>Bacteria</taxon>
        <taxon>Pseudomonadati</taxon>
        <taxon>Gemmatimonadota</taxon>
        <taxon>Gemmatimonadia</taxon>
        <taxon>Gemmatimonadales</taxon>
        <taxon>Gemmatimonadaceae</taxon>
        <taxon>Roseisolibacter</taxon>
    </lineage>
</organism>
<comment type="function">
    <text evidence="14 17">The intein is an endonuclease.</text>
</comment>
<evidence type="ECO:0000256" key="14">
    <source>
        <dbReference type="ARBA" id="ARBA00044940"/>
    </source>
</evidence>
<keyword evidence="11 17" id="KW-0238">DNA-binding</keyword>
<dbReference type="GO" id="GO:0005524">
    <property type="term" value="F:ATP binding"/>
    <property type="evidence" value="ECO:0007669"/>
    <property type="project" value="UniProtKB-UniRule"/>
</dbReference>
<evidence type="ECO:0000256" key="10">
    <source>
        <dbReference type="ARBA" id="ARBA00023000"/>
    </source>
</evidence>
<dbReference type="SUPFAM" id="SSF55608">
    <property type="entry name" value="Homing endonucleases"/>
    <property type="match status" value="1"/>
</dbReference>
<dbReference type="InterPro" id="IPR004860">
    <property type="entry name" value="LAGLIDADG_dom"/>
</dbReference>
<dbReference type="PANTHER" id="PTHR30153:SF2">
    <property type="entry name" value="REPLICATIVE DNA HELICASE"/>
    <property type="match status" value="1"/>
</dbReference>
<evidence type="ECO:0000259" key="20">
    <source>
        <dbReference type="PROSITE" id="PS51199"/>
    </source>
</evidence>
<dbReference type="PROSITE" id="PS50819">
    <property type="entry name" value="INTEIN_ENDONUCLEASE"/>
    <property type="match status" value="1"/>
</dbReference>
<evidence type="ECO:0000256" key="7">
    <source>
        <dbReference type="ARBA" id="ARBA00022806"/>
    </source>
</evidence>
<keyword evidence="12" id="KW-0413">Isomerase</keyword>
<dbReference type="PROSITE" id="PS50818">
    <property type="entry name" value="INTEIN_C_TER"/>
    <property type="match status" value="1"/>
</dbReference>
<dbReference type="Pfam" id="PF03796">
    <property type="entry name" value="DnaB_C"/>
    <property type="match status" value="2"/>
</dbReference>
<evidence type="ECO:0000256" key="8">
    <source>
        <dbReference type="ARBA" id="ARBA00022813"/>
    </source>
</evidence>
<dbReference type="SUPFAM" id="SSF52540">
    <property type="entry name" value="P-loop containing nucleoside triphosphate hydrolases"/>
    <property type="match status" value="1"/>
</dbReference>
<dbReference type="GO" id="GO:0006269">
    <property type="term" value="P:DNA replication, synthesis of primer"/>
    <property type="evidence" value="ECO:0007669"/>
    <property type="project" value="UniProtKB-UniRule"/>
</dbReference>
<dbReference type="InterPro" id="IPR006141">
    <property type="entry name" value="Intein_N"/>
</dbReference>
<dbReference type="FunFam" id="1.10.860.10:FF:000001">
    <property type="entry name" value="Replicative DNA helicase"/>
    <property type="match status" value="1"/>
</dbReference>
<dbReference type="GO" id="GO:0004519">
    <property type="term" value="F:endonuclease activity"/>
    <property type="evidence" value="ECO:0007669"/>
    <property type="project" value="InterPro"/>
</dbReference>
<comment type="function">
    <text evidence="13 17">The main replicative DNA helicase, it participates in initiation and elongation during chromosome replication. Travels ahead of the DNA replisome, separating dsDNA into templates for DNA synthesis. A processive ATP-dependent 5'-3' DNA helicase it has DNA-dependent ATPase activity.</text>
</comment>
<dbReference type="PANTHER" id="PTHR30153">
    <property type="entry name" value="REPLICATIVE DNA HELICASE DNAB"/>
    <property type="match status" value="1"/>
</dbReference>
<dbReference type="InterPro" id="IPR003587">
    <property type="entry name" value="Hint_dom_N"/>
</dbReference>
<dbReference type="Pfam" id="PF00772">
    <property type="entry name" value="DnaB"/>
    <property type="match status" value="1"/>
</dbReference>
<dbReference type="Gene3D" id="1.10.860.10">
    <property type="entry name" value="DNAb Helicase, Chain A"/>
    <property type="match status" value="1"/>
</dbReference>
<keyword evidence="4" id="KW-0677">Repeat</keyword>
<keyword evidence="8" id="KW-0068">Autocatalytic cleavage</keyword>
<dbReference type="Pfam" id="PF14528">
    <property type="entry name" value="LAGLIDADG_3"/>
    <property type="match status" value="1"/>
</dbReference>
<evidence type="ECO:0000256" key="18">
    <source>
        <dbReference type="SAM" id="MobiDB-lite"/>
    </source>
</evidence>
<keyword evidence="7 17" id="KW-0347">Helicase</keyword>
<evidence type="ECO:0000256" key="13">
    <source>
        <dbReference type="ARBA" id="ARBA00044932"/>
    </source>
</evidence>
<dbReference type="InterPro" id="IPR030934">
    <property type="entry name" value="Intein_C"/>
</dbReference>
<dbReference type="PROSITE" id="PS51199">
    <property type="entry name" value="SF4_HELICASE"/>
    <property type="match status" value="2"/>
</dbReference>
<dbReference type="NCBIfam" id="TIGR01445">
    <property type="entry name" value="intein_Nterm"/>
    <property type="match status" value="1"/>
</dbReference>
<dbReference type="InterPro" id="IPR027434">
    <property type="entry name" value="Homing_endonucl"/>
</dbReference>
<dbReference type="SMART" id="SM00306">
    <property type="entry name" value="HintN"/>
    <property type="match status" value="1"/>
</dbReference>
<dbReference type="PROSITE" id="PS50817">
    <property type="entry name" value="INTEIN_N_TER"/>
    <property type="match status" value="1"/>
</dbReference>
<evidence type="ECO:0000313" key="22">
    <source>
        <dbReference type="Proteomes" id="UP001161325"/>
    </source>
</evidence>
<feature type="domain" description="SF4 helicase" evidence="20">
    <location>
        <begin position="190"/>
        <end position="227"/>
    </location>
</feature>
<dbReference type="SMART" id="SM00305">
    <property type="entry name" value="HintC"/>
    <property type="match status" value="1"/>
</dbReference>
<dbReference type="GO" id="GO:1990077">
    <property type="term" value="C:primosome complex"/>
    <property type="evidence" value="ECO:0007669"/>
    <property type="project" value="UniProtKB-UniRule"/>
</dbReference>
<evidence type="ECO:0000256" key="4">
    <source>
        <dbReference type="ARBA" id="ARBA00022737"/>
    </source>
</evidence>
<evidence type="ECO:0000256" key="17">
    <source>
        <dbReference type="RuleBase" id="RU362085"/>
    </source>
</evidence>
<dbReference type="GO" id="GO:0043139">
    <property type="term" value="F:5'-3' DNA helicase activity"/>
    <property type="evidence" value="ECO:0007669"/>
    <property type="project" value="UniProtKB-EC"/>
</dbReference>
<dbReference type="Gene3D" id="2.170.16.10">
    <property type="entry name" value="Hedgehog/Intein (Hint) domain"/>
    <property type="match status" value="2"/>
</dbReference>
<evidence type="ECO:0000256" key="6">
    <source>
        <dbReference type="ARBA" id="ARBA00022801"/>
    </source>
</evidence>
<dbReference type="Gene3D" id="3.40.50.300">
    <property type="entry name" value="P-loop containing nucleotide triphosphate hydrolases"/>
    <property type="match status" value="2"/>
</dbReference>
<protein>
    <recommendedName>
        <fullName evidence="16 17">Replicative DNA helicase</fullName>
        <ecNumber evidence="16 17">5.6.2.3</ecNumber>
    </recommendedName>
</protein>
<dbReference type="CDD" id="cd00081">
    <property type="entry name" value="Hint"/>
    <property type="match status" value="2"/>
</dbReference>
<dbReference type="Gene3D" id="3.10.28.10">
    <property type="entry name" value="Homing endonucleases"/>
    <property type="match status" value="1"/>
</dbReference>
<dbReference type="InterPro" id="IPR003586">
    <property type="entry name" value="Hint_dom_C"/>
</dbReference>
<proteinExistence type="inferred from homology"/>
<dbReference type="InterPro" id="IPR016136">
    <property type="entry name" value="DNA_helicase_N/primase_C"/>
</dbReference>
<sequence length="888" mass="98282">MPVEFSIAPPPRVDPYRDRRPPYTEEAEQAVLGAMLLDQDAILRAGEHVDDTMFYREGHRRIFRAMLSISERGAVVDPLTLSDELARRGELEASGGKDYIAFLVDAVPTAANVEYHAKIVREKATLRRLIEVSTGIVSEAFEGRRLANELLDEAEAKIFQIGEQQNSGNFTRIKELLWPAMEKIEAQSKAGNAVTGVATGFRDLDEMTSGFQPSDLVIVAARPSMGKCLAHDAEILLEDGSVATIEEIHRGRRGRVLTLGKGWKFSATWPSAYVDDGMKPVFRVRTRLGRTIETTITHPFLTADGWRPLAEIGVGTRVAVPRELPVFGAQPMRDAEVRLLGYLLGDGGLTGTTPRFTNTDPRVLADFRDAVTAFGGVEVTEDARPERATTLSVRGGPRGSRMPNPLTGWLTALGVWGCGAREKHVPTPVFTLPREQLAVFVNRLFATDGWATVLASGQAQLGFASVSERLARQVQHLLLRFGVVASLRRRTVRYRDERRIAWQLDVTDARAIRTFAREIGIFGKEAALDAAVEATERRRYQTNRDLIPAEIWEQLREATGDESWASLAGRAGIAGESNVHVGTRALSRARLEAFALALDDAPLRELSGSQVYWDEIVEIESVGIKQVYDLTIPETHNFVANDVCVHNTAFTLNIAQHVAITEQKSVAFFSLEMSKDSLVQRMLTSEARIDAQTLRKGRLRDDDYPRLARAAGILSHAPVFIDDTPGISVLEMRSKARRLKSDHGLDLIIVDYLQLMTGPSAENRQQEVSQISRGLKALAKELSVPVVALSQLSRAVDSRAGAEKGRPVLSDLRESGAIEQDADLIMFLFREEVYAERENGVLKDPSVEGKAEVIIGKQRNGPIGSVPLFFHKQYTRFEGLARQQYHGE</sequence>
<keyword evidence="6 17" id="KW-0378">Hydrolase</keyword>
<dbReference type="InterPro" id="IPR006142">
    <property type="entry name" value="INTEIN"/>
</dbReference>
<dbReference type="AlphaFoldDB" id="A0AA37QBK5"/>
<evidence type="ECO:0000256" key="5">
    <source>
        <dbReference type="ARBA" id="ARBA00022741"/>
    </source>
</evidence>
<evidence type="ECO:0000256" key="3">
    <source>
        <dbReference type="ARBA" id="ARBA00022705"/>
    </source>
</evidence>
<keyword evidence="2 17" id="KW-0639">Primosome</keyword>
<feature type="domain" description="DOD-type homing endonuclease" evidence="19">
    <location>
        <begin position="339"/>
        <end position="483"/>
    </location>
</feature>
<dbReference type="GO" id="GO:0005829">
    <property type="term" value="C:cytosol"/>
    <property type="evidence" value="ECO:0007669"/>
    <property type="project" value="TreeGrafter"/>
</dbReference>
<dbReference type="SUPFAM" id="SSF51294">
    <property type="entry name" value="Hedgehog/intein (Hint) domain"/>
    <property type="match status" value="1"/>
</dbReference>
<evidence type="ECO:0000313" key="21">
    <source>
        <dbReference type="EMBL" id="GLC27287.1"/>
    </source>
</evidence>
<comment type="catalytic activity">
    <reaction evidence="15 17">
        <text>ATP + H2O = ADP + phosphate + H(+)</text>
        <dbReference type="Rhea" id="RHEA:13065"/>
        <dbReference type="ChEBI" id="CHEBI:15377"/>
        <dbReference type="ChEBI" id="CHEBI:15378"/>
        <dbReference type="ChEBI" id="CHEBI:30616"/>
        <dbReference type="ChEBI" id="CHEBI:43474"/>
        <dbReference type="ChEBI" id="CHEBI:456216"/>
        <dbReference type="EC" id="5.6.2.3"/>
    </reaction>
</comment>
<comment type="caution">
    <text evidence="21">The sequence shown here is derived from an EMBL/GenBank/DDBJ whole genome shotgun (WGS) entry which is preliminary data.</text>
</comment>
<dbReference type="GO" id="GO:0016539">
    <property type="term" value="P:intein-mediated protein splicing"/>
    <property type="evidence" value="ECO:0007669"/>
    <property type="project" value="InterPro"/>
</dbReference>
<gene>
    <name evidence="21" type="ORF">rosag_38000</name>
</gene>
<feature type="region of interest" description="Disordered" evidence="18">
    <location>
        <begin position="1"/>
        <end position="21"/>
    </location>
</feature>
<evidence type="ECO:0000256" key="12">
    <source>
        <dbReference type="ARBA" id="ARBA00023235"/>
    </source>
</evidence>
<dbReference type="SUPFAM" id="SSF48024">
    <property type="entry name" value="N-terminal domain of DnaB helicase"/>
    <property type="match status" value="1"/>
</dbReference>
<dbReference type="NCBIfam" id="TIGR00665">
    <property type="entry name" value="DnaB"/>
    <property type="match status" value="1"/>
</dbReference>
<dbReference type="GO" id="GO:0003677">
    <property type="term" value="F:DNA binding"/>
    <property type="evidence" value="ECO:0007669"/>
    <property type="project" value="UniProtKB-UniRule"/>
</dbReference>
<dbReference type="EMBL" id="BRXS01000006">
    <property type="protein sequence ID" value="GLC27287.1"/>
    <property type="molecule type" value="Genomic_DNA"/>
</dbReference>
<dbReference type="PRINTS" id="PR00379">
    <property type="entry name" value="INTEIN"/>
</dbReference>
<feature type="domain" description="SF4 helicase" evidence="20">
    <location>
        <begin position="648"/>
        <end position="884"/>
    </location>
</feature>
<evidence type="ECO:0000256" key="1">
    <source>
        <dbReference type="ARBA" id="ARBA00008428"/>
    </source>
</evidence>
<dbReference type="GO" id="GO:0016787">
    <property type="term" value="F:hydrolase activity"/>
    <property type="evidence" value="ECO:0007669"/>
    <property type="project" value="UniProtKB-KW"/>
</dbReference>
<dbReference type="InterPro" id="IPR036185">
    <property type="entry name" value="DNA_heli_DnaB-like_N_sf"/>
</dbReference>
<reference evidence="21" key="1">
    <citation type="submission" date="2022-08" db="EMBL/GenBank/DDBJ databases">
        <title>Draft genome sequencing of Roseisolibacter agri AW1220.</title>
        <authorList>
            <person name="Tobiishi Y."/>
            <person name="Tonouchi A."/>
        </authorList>
    </citation>
    <scope>NUCLEOTIDE SEQUENCE</scope>
    <source>
        <strain evidence="21">AW1220</strain>
    </source>
</reference>
<dbReference type="InterPro" id="IPR007693">
    <property type="entry name" value="DNA_helicase_DnaB-like_N"/>
</dbReference>
<dbReference type="CDD" id="cd00984">
    <property type="entry name" value="DnaB_C"/>
    <property type="match status" value="1"/>
</dbReference>